<accession>A0A3P3QGZ8</accession>
<dbReference type="Proteomes" id="UP000276260">
    <property type="component" value="Unassembled WGS sequence"/>
</dbReference>
<gene>
    <name evidence="1" type="ORF">EIK76_12850</name>
</gene>
<organism evidence="1 2">
    <name type="scientific">Rheinheimera mesophila</name>
    <dbReference type="NCBI Taxonomy" id="1547515"/>
    <lineage>
        <taxon>Bacteria</taxon>
        <taxon>Pseudomonadati</taxon>
        <taxon>Pseudomonadota</taxon>
        <taxon>Gammaproteobacteria</taxon>
        <taxon>Chromatiales</taxon>
        <taxon>Chromatiaceae</taxon>
        <taxon>Rheinheimera</taxon>
    </lineage>
</organism>
<dbReference type="InterPro" id="IPR009387">
    <property type="entry name" value="HigB-2"/>
</dbReference>
<comment type="caution">
    <text evidence="1">The sequence shown here is derived from an EMBL/GenBank/DDBJ whole genome shotgun (WGS) entry which is preliminary data.</text>
</comment>
<dbReference type="Pfam" id="PF06296">
    <property type="entry name" value="RelE"/>
    <property type="match status" value="1"/>
</dbReference>
<dbReference type="OrthoDB" id="8607264at2"/>
<protein>
    <submittedName>
        <fullName evidence="1">Type II toxin-antitoxin system RelE/ParE family toxin</fullName>
    </submittedName>
</protein>
<dbReference type="AlphaFoldDB" id="A0A3P3QGZ8"/>
<keyword evidence="2" id="KW-1185">Reference proteome</keyword>
<dbReference type="EMBL" id="RRCF01000003">
    <property type="protein sequence ID" value="RRJ20402.1"/>
    <property type="molecule type" value="Genomic_DNA"/>
</dbReference>
<reference evidence="1 2" key="1">
    <citation type="submission" date="2018-11" db="EMBL/GenBank/DDBJ databases">
        <title>Draft genome analysis of Rheinheimera mesophila isolated from an industrial waste site.</title>
        <authorList>
            <person name="Yu Q."/>
            <person name="Qi Y."/>
            <person name="Zhang H."/>
            <person name="Lu Y."/>
            <person name="Pu J."/>
        </authorList>
    </citation>
    <scope>NUCLEOTIDE SEQUENCE [LARGE SCALE GENOMIC DNA]</scope>
    <source>
        <strain evidence="1 2">IITR13</strain>
    </source>
</reference>
<sequence length="124" mass="13396">MRLLTNRTFRRWAEKEGLTNLDLCHALAEIEAGLIDADLGGGVIKKRIALAGRGKSAGARTLLVYRAAERAVFVYGFSKSAKANVSSIELKALKNLASELLSYSEDIVDQLVLSGVFAEVKIDG</sequence>
<name>A0A3P3QGZ8_9GAMM</name>
<evidence type="ECO:0000313" key="1">
    <source>
        <dbReference type="EMBL" id="RRJ20402.1"/>
    </source>
</evidence>
<proteinExistence type="predicted"/>
<dbReference type="RefSeq" id="WP_046519756.1">
    <property type="nucleotide sequence ID" value="NZ_LAVS01000017.1"/>
</dbReference>
<dbReference type="PIRSF" id="PIRSF018634">
    <property type="entry name" value="UCP018634"/>
    <property type="match status" value="1"/>
</dbReference>
<evidence type="ECO:0000313" key="2">
    <source>
        <dbReference type="Proteomes" id="UP000276260"/>
    </source>
</evidence>